<dbReference type="GO" id="GO:0033014">
    <property type="term" value="P:tetrapyrrole biosynthetic process"/>
    <property type="evidence" value="ECO:0007669"/>
    <property type="project" value="InterPro"/>
</dbReference>
<proteinExistence type="predicted"/>
<dbReference type="EMBL" id="WIWS01000004">
    <property type="protein sequence ID" value="KAF3228311.1"/>
    <property type="molecule type" value="Genomic_DNA"/>
</dbReference>
<dbReference type="InterPro" id="IPR036108">
    <property type="entry name" value="4pyrrol_syn_uPrphyn_synt_sf"/>
</dbReference>
<evidence type="ECO:0008006" key="3">
    <source>
        <dbReference type="Google" id="ProtNLM"/>
    </source>
</evidence>
<dbReference type="SUPFAM" id="SSF69618">
    <property type="entry name" value="HemD-like"/>
    <property type="match status" value="1"/>
</dbReference>
<sequence length="58" mass="6217">MAPPILLLKTKSTPTDPYATLLSSNGYNPIFVPVLHHTAINAWTSNCIVIIASPTAQI</sequence>
<dbReference type="Proteomes" id="UP000472727">
    <property type="component" value="Unassembled WGS sequence"/>
</dbReference>
<reference evidence="1 2" key="1">
    <citation type="submission" date="2019-06" db="EMBL/GenBank/DDBJ databases">
        <authorList>
            <person name="Palmer J.M."/>
        </authorList>
    </citation>
    <scope>NUCLEOTIDE SEQUENCE [LARGE SCALE GENOMIC DNA]</scope>
    <source>
        <strain evidence="1 2">TWF106</strain>
    </source>
</reference>
<dbReference type="AlphaFoldDB" id="A0A7C8QZL0"/>
<dbReference type="GO" id="GO:0004852">
    <property type="term" value="F:uroporphyrinogen-III synthase activity"/>
    <property type="evidence" value="ECO:0007669"/>
    <property type="project" value="InterPro"/>
</dbReference>
<organism evidence="1 2">
    <name type="scientific">Orbilia oligospora</name>
    <name type="common">Nematode-trapping fungus</name>
    <name type="synonym">Arthrobotrys oligospora</name>
    <dbReference type="NCBI Taxonomy" id="2813651"/>
    <lineage>
        <taxon>Eukaryota</taxon>
        <taxon>Fungi</taxon>
        <taxon>Dikarya</taxon>
        <taxon>Ascomycota</taxon>
        <taxon>Pezizomycotina</taxon>
        <taxon>Orbiliomycetes</taxon>
        <taxon>Orbiliales</taxon>
        <taxon>Orbiliaceae</taxon>
        <taxon>Orbilia</taxon>
    </lineage>
</organism>
<name>A0A7C8QZL0_ORBOL</name>
<comment type="caution">
    <text evidence="1">The sequence shown here is derived from an EMBL/GenBank/DDBJ whole genome shotgun (WGS) entry which is preliminary data.</text>
</comment>
<evidence type="ECO:0000313" key="2">
    <source>
        <dbReference type="Proteomes" id="UP000472727"/>
    </source>
</evidence>
<feature type="non-terminal residue" evidence="1">
    <location>
        <position position="58"/>
    </location>
</feature>
<evidence type="ECO:0000313" key="1">
    <source>
        <dbReference type="EMBL" id="KAF3228311.1"/>
    </source>
</evidence>
<protein>
    <recommendedName>
        <fullName evidence="3">Uroporphyrinogen-III synthase</fullName>
    </recommendedName>
</protein>
<accession>A0A7C8QZL0</accession>
<gene>
    <name evidence="1" type="ORF">TWF106_007342</name>
</gene>